<protein>
    <submittedName>
        <fullName evidence="4">Glycoprotein</fullName>
    </submittedName>
</protein>
<accession>A0A5Q3QF75</accession>
<feature type="region of interest" description="Disordered" evidence="1">
    <location>
        <begin position="755"/>
        <end position="818"/>
    </location>
</feature>
<name>A0A5Q3QF75_9PSEU</name>
<keyword evidence="2" id="KW-0812">Transmembrane</keyword>
<feature type="chain" id="PRO_5024367099" evidence="3">
    <location>
        <begin position="27"/>
        <end position="818"/>
    </location>
</feature>
<sequence>MRFLSSVAVVLLTLALLPLTATTAAAQPGESRAQLEVTDITPSVVGPGAPGEVTISGRITNTGDRTITGLEARVQRGDAVDAPDDVQRALQDDVASATVPQFAPVTDTLAPQQQAPFEVRIPLAGGPSSLQIDRNGVYPLLVNINGEPQYGGRERIAEGRFLLPVTATPGNPPSPPPAATPTTLLVPLVDRPRMEREATPGQRTILADDQLSESLAPGGRLSDLVQAVGEEAGSGSPLAGGLCFAVDPDLIATASAMQDGYQVRQPDGSLQEGIGAGAAELWLGQLREVTQGRCVIPLPYADADVVALGRADLPDLIKGALDGADLIERELNVQTRRDVLWPIDGALGEPAASELGDFGIDTLLTQPSALGLSAEERAPVSVDTDNPEYRPTAQPIDPLLTAALDPQRAETGTAPAPAPGNGLLTAQDALGALTVRARTQTEPPAPSVLAPPRRWDLAAGDLRGLLGGLRQLTEQGFVRPAGLPSGPDGADGGSGSDEQAPPEQDGQPPEEGGQSPEQGGDGDREPAEPPGEQLPPARLNYPVLAGANEIRPALLQDLAALNYKVGDLFRSSERDPAIDVEPGVLTTPLRNGLLRAASSAWRGEPDAARTWLDTGESTLDGVLAGVQVDEFSGKVTLAASNSPIPLTVTNRLPVTVFVELKVARNPGLEVQDLGVLAIPAQGSRQFWPETETSRVGEFRVDVSVQTPSGTQLGSTRRLQLESNAYGPFTIVLTAGAGLLLVALAGRRIVRRVRNGRNTAEDGAGSAAPSSGSASDTPGRSENPGGTEQARDPDGKAPAWNAESRGAVGAWPGDPHHRQ</sequence>
<dbReference type="EMBL" id="CP045929">
    <property type="protein sequence ID" value="QGK71894.1"/>
    <property type="molecule type" value="Genomic_DNA"/>
</dbReference>
<gene>
    <name evidence="4" type="ORF">GIY23_22450</name>
</gene>
<dbReference type="Pfam" id="PF19516">
    <property type="entry name" value="DUF6049"/>
    <property type="match status" value="2"/>
</dbReference>
<dbReference type="AlphaFoldDB" id="A0A5Q3QF75"/>
<feature type="compositionally biased region" description="Polar residues" evidence="1">
    <location>
        <begin position="775"/>
        <end position="785"/>
    </location>
</feature>
<dbReference type="Proteomes" id="UP000371041">
    <property type="component" value="Chromosome"/>
</dbReference>
<dbReference type="RefSeq" id="WP_154078462.1">
    <property type="nucleotide sequence ID" value="NZ_CP045929.1"/>
</dbReference>
<evidence type="ECO:0000256" key="3">
    <source>
        <dbReference type="SAM" id="SignalP"/>
    </source>
</evidence>
<evidence type="ECO:0000313" key="4">
    <source>
        <dbReference type="EMBL" id="QGK71894.1"/>
    </source>
</evidence>
<proteinExistence type="predicted"/>
<reference evidence="5" key="1">
    <citation type="submission" date="2019-11" db="EMBL/GenBank/DDBJ databases">
        <title>The complete genome sequence of Saccharopolyspora sp. E2A.</title>
        <authorList>
            <person name="Zhang G."/>
        </authorList>
    </citation>
    <scope>NUCLEOTIDE SEQUENCE [LARGE SCALE GENOMIC DNA]</scope>
    <source>
        <strain evidence="5">E2A</strain>
    </source>
</reference>
<evidence type="ECO:0000256" key="2">
    <source>
        <dbReference type="SAM" id="Phobius"/>
    </source>
</evidence>
<evidence type="ECO:0000313" key="5">
    <source>
        <dbReference type="Proteomes" id="UP000371041"/>
    </source>
</evidence>
<keyword evidence="2" id="KW-1133">Transmembrane helix</keyword>
<feature type="transmembrane region" description="Helical" evidence="2">
    <location>
        <begin position="724"/>
        <end position="744"/>
    </location>
</feature>
<dbReference type="KEGG" id="sace:GIY23_22450"/>
<feature type="compositionally biased region" description="Low complexity" evidence="1">
    <location>
        <begin position="496"/>
        <end position="518"/>
    </location>
</feature>
<feature type="compositionally biased region" description="Low complexity" evidence="1">
    <location>
        <begin position="762"/>
        <end position="774"/>
    </location>
</feature>
<dbReference type="InterPro" id="IPR046112">
    <property type="entry name" value="DUF6049"/>
</dbReference>
<organism evidence="4 5">
    <name type="scientific">Allosaccharopolyspora coralli</name>
    <dbReference type="NCBI Taxonomy" id="2665642"/>
    <lineage>
        <taxon>Bacteria</taxon>
        <taxon>Bacillati</taxon>
        <taxon>Actinomycetota</taxon>
        <taxon>Actinomycetes</taxon>
        <taxon>Pseudonocardiales</taxon>
        <taxon>Pseudonocardiaceae</taxon>
        <taxon>Allosaccharopolyspora</taxon>
    </lineage>
</organism>
<keyword evidence="5" id="KW-1185">Reference proteome</keyword>
<keyword evidence="3" id="KW-0732">Signal</keyword>
<feature type="region of interest" description="Disordered" evidence="1">
    <location>
        <begin position="476"/>
        <end position="538"/>
    </location>
</feature>
<feature type="signal peptide" evidence="3">
    <location>
        <begin position="1"/>
        <end position="26"/>
    </location>
</feature>
<keyword evidence="2" id="KW-0472">Membrane</keyword>
<evidence type="ECO:0000256" key="1">
    <source>
        <dbReference type="SAM" id="MobiDB-lite"/>
    </source>
</evidence>